<dbReference type="InterPro" id="IPR050855">
    <property type="entry name" value="NDM-1-like"/>
</dbReference>
<proteinExistence type="predicted"/>
<dbReference type="AlphaFoldDB" id="A0A1H0KA74"/>
<gene>
    <name evidence="2" type="ORF">SAMN05192530_107165</name>
</gene>
<dbReference type="EMBL" id="FNIT01000007">
    <property type="protein sequence ID" value="SDO52641.1"/>
    <property type="molecule type" value="Genomic_DNA"/>
</dbReference>
<dbReference type="CDD" id="cd07721">
    <property type="entry name" value="yflN-like_MBL-fold"/>
    <property type="match status" value="1"/>
</dbReference>
<organism evidence="2 3">
    <name type="scientific">Aureimonas jatrophae</name>
    <dbReference type="NCBI Taxonomy" id="1166073"/>
    <lineage>
        <taxon>Bacteria</taxon>
        <taxon>Pseudomonadati</taxon>
        <taxon>Pseudomonadota</taxon>
        <taxon>Alphaproteobacteria</taxon>
        <taxon>Hyphomicrobiales</taxon>
        <taxon>Aurantimonadaceae</taxon>
        <taxon>Aureimonas</taxon>
    </lineage>
</organism>
<protein>
    <submittedName>
        <fullName evidence="2">Glyoxylase, beta-lactamase superfamily II</fullName>
    </submittedName>
</protein>
<dbReference type="Gene3D" id="3.60.15.10">
    <property type="entry name" value="Ribonuclease Z/Hydroxyacylglutathione hydrolase-like"/>
    <property type="match status" value="1"/>
</dbReference>
<dbReference type="InterPro" id="IPR001279">
    <property type="entry name" value="Metallo-B-lactamas"/>
</dbReference>
<feature type="domain" description="Metallo-beta-lactamase" evidence="1">
    <location>
        <begin position="16"/>
        <end position="212"/>
    </location>
</feature>
<reference evidence="2 3" key="1">
    <citation type="submission" date="2016-10" db="EMBL/GenBank/DDBJ databases">
        <authorList>
            <person name="de Groot N.N."/>
        </authorList>
    </citation>
    <scope>NUCLEOTIDE SEQUENCE [LARGE SCALE GENOMIC DNA]</scope>
    <source>
        <strain evidence="3">L7-484,KACC 16230,DSM 25025</strain>
    </source>
</reference>
<dbReference type="InterPro" id="IPR036866">
    <property type="entry name" value="RibonucZ/Hydroxyglut_hydro"/>
</dbReference>
<dbReference type="SUPFAM" id="SSF56281">
    <property type="entry name" value="Metallo-hydrolase/oxidoreductase"/>
    <property type="match status" value="1"/>
</dbReference>
<evidence type="ECO:0000259" key="1">
    <source>
        <dbReference type="SMART" id="SM00849"/>
    </source>
</evidence>
<sequence length="246" mass="26244">MSTPVTDHVHMISHGGANAFLLEDGDSVTLIDSGIPGHATAILNAIVDLGRPVSHLKHIVLTHAHPDRIGNAAALVRQTGAKVLIHAADRAIAERGGKFRPMRAAPGLLPSTLFRMFGPKPSTTVEPVAIDATIADGEVLRIAGGLQVVHVPGHCAGQVALLWRPRGVLFAGDACANVFGLGDPIAFEDLETGRRSQWRLARLSFETACFGRGRPIVGNASARFRRKWWHVERSPAASRLGRGKLA</sequence>
<dbReference type="PANTHER" id="PTHR42951">
    <property type="entry name" value="METALLO-BETA-LACTAMASE DOMAIN-CONTAINING"/>
    <property type="match status" value="1"/>
</dbReference>
<evidence type="ECO:0000313" key="3">
    <source>
        <dbReference type="Proteomes" id="UP000198793"/>
    </source>
</evidence>
<dbReference type="Proteomes" id="UP000198793">
    <property type="component" value="Unassembled WGS sequence"/>
</dbReference>
<dbReference type="Pfam" id="PF00753">
    <property type="entry name" value="Lactamase_B"/>
    <property type="match status" value="1"/>
</dbReference>
<dbReference type="STRING" id="1166073.SAMN05192530_107165"/>
<evidence type="ECO:0000313" key="2">
    <source>
        <dbReference type="EMBL" id="SDO52641.1"/>
    </source>
</evidence>
<keyword evidence="3" id="KW-1185">Reference proteome</keyword>
<name>A0A1H0KA74_9HYPH</name>
<dbReference type="SMART" id="SM00849">
    <property type="entry name" value="Lactamase_B"/>
    <property type="match status" value="1"/>
</dbReference>
<dbReference type="RefSeq" id="WP_170842618.1">
    <property type="nucleotide sequence ID" value="NZ_FNIT01000007.1"/>
</dbReference>
<accession>A0A1H0KA74</accession>
<dbReference type="PANTHER" id="PTHR42951:SF17">
    <property type="entry name" value="METALLO-BETA-LACTAMASE DOMAIN-CONTAINING PROTEIN"/>
    <property type="match status" value="1"/>
</dbReference>